<proteinExistence type="inferred from homology"/>
<feature type="domain" description="LD-carboxypeptidase C-terminal" evidence="7">
    <location>
        <begin position="176"/>
        <end position="288"/>
    </location>
</feature>
<keyword evidence="4" id="KW-0378">Hydrolase</keyword>
<dbReference type="CDD" id="cd07025">
    <property type="entry name" value="Peptidase_S66"/>
    <property type="match status" value="1"/>
</dbReference>
<dbReference type="PANTHER" id="PTHR30237:SF2">
    <property type="entry name" value="MUREIN TETRAPEPTIDE CARBOXYPEPTIDASE"/>
    <property type="match status" value="1"/>
</dbReference>
<dbReference type="InterPro" id="IPR027461">
    <property type="entry name" value="Carboxypeptidase_A_C_sf"/>
</dbReference>
<protein>
    <submittedName>
        <fullName evidence="8">LD-carboxypeptidase</fullName>
    </submittedName>
</protein>
<dbReference type="InterPro" id="IPR029062">
    <property type="entry name" value="Class_I_gatase-like"/>
</dbReference>
<comment type="caution">
    <text evidence="8">The sequence shown here is derived from an EMBL/GenBank/DDBJ whole genome shotgun (WGS) entry which is preliminary data.</text>
</comment>
<dbReference type="Gene3D" id="3.40.50.10740">
    <property type="entry name" value="Class I glutamine amidotransferase-like"/>
    <property type="match status" value="1"/>
</dbReference>
<dbReference type="SUPFAM" id="SSF52317">
    <property type="entry name" value="Class I glutamine amidotransferase-like"/>
    <property type="match status" value="1"/>
</dbReference>
<organism evidence="8 9">
    <name type="scientific">Virgibacillus halodenitrificans</name>
    <name type="common">Bacillus halodenitrificans</name>
    <dbReference type="NCBI Taxonomy" id="1482"/>
    <lineage>
        <taxon>Bacteria</taxon>
        <taxon>Bacillati</taxon>
        <taxon>Bacillota</taxon>
        <taxon>Bacilli</taxon>
        <taxon>Bacillales</taxon>
        <taxon>Bacillaceae</taxon>
        <taxon>Virgibacillus</taxon>
    </lineage>
</organism>
<dbReference type="EMBL" id="JACWEZ010000002">
    <property type="protein sequence ID" value="MBD1222018.1"/>
    <property type="molecule type" value="Genomic_DNA"/>
</dbReference>
<dbReference type="SUPFAM" id="SSF141986">
    <property type="entry name" value="LD-carboxypeptidase A C-terminal domain-like"/>
    <property type="match status" value="1"/>
</dbReference>
<dbReference type="Proteomes" id="UP000621631">
    <property type="component" value="Unassembled WGS sequence"/>
</dbReference>
<dbReference type="InterPro" id="IPR027478">
    <property type="entry name" value="LdcA_N"/>
</dbReference>
<evidence type="ECO:0000313" key="9">
    <source>
        <dbReference type="Proteomes" id="UP000621631"/>
    </source>
</evidence>
<dbReference type="InterPro" id="IPR040921">
    <property type="entry name" value="Peptidase_S66C"/>
</dbReference>
<feature type="domain" description="LD-carboxypeptidase N-terminal" evidence="6">
    <location>
        <begin position="13"/>
        <end position="129"/>
    </location>
</feature>
<accession>A0ABR7VMG7</accession>
<keyword evidence="3" id="KW-0645">Protease</keyword>
<dbReference type="PIRSF" id="PIRSF028757">
    <property type="entry name" value="LD-carboxypeptidase"/>
    <property type="match status" value="1"/>
</dbReference>
<reference evidence="8 9" key="1">
    <citation type="submission" date="2020-09" db="EMBL/GenBank/DDBJ databases">
        <title>Draft Genome Sequences of Oil-Oxidizing Bacteria Halomonas titanicae, Marinobacter lutaoensis, and Virgibacillus halodenitrificans Isolated from Highly Saline Environments.</title>
        <authorList>
            <person name="Grouzdev D.S."/>
            <person name="Sokolova D.S."/>
            <person name="Semenova E.M."/>
            <person name="Borzenkov I.A."/>
            <person name="Bidzhieva S.K."/>
            <person name="Poltaraus A.B."/>
            <person name="Nazina T.N."/>
        </authorList>
    </citation>
    <scope>NUCLEOTIDE SEQUENCE [LARGE SCALE GENOMIC DNA]</scope>
    <source>
        <strain evidence="8 9">VKM B-3472D</strain>
    </source>
</reference>
<evidence type="ECO:0000259" key="6">
    <source>
        <dbReference type="Pfam" id="PF02016"/>
    </source>
</evidence>
<sequence>MIKPRALQEDDRVAVIAPAGPADEEKLKQGIVVLENMGLKVIIGRHVLDVEDRLAVDDEKRLADLHEAFFDPTIHGIFCATGGFGTARIAPMIDYARINRNPKIFWGYSDITYLLNAIQKYSDLVTFHGPMVATDLNDEVRSAETESSFSSLFTGEPMTYNSYKSPLIPIAHGTGEGRLVGGNLELLTKGLGTPFQINTKGAILLIEEVAAPSFLINAMLTHLKQAGVLDEVKGVVIGELQADAEESKKIELVLEDFFACASYPVVRGFHIGHCQPNYGVPLGTNAKLTTAPPQLLIESGVK</sequence>
<dbReference type="InterPro" id="IPR003507">
    <property type="entry name" value="S66_fam"/>
</dbReference>
<dbReference type="Pfam" id="PF02016">
    <property type="entry name" value="Peptidase_S66"/>
    <property type="match status" value="1"/>
</dbReference>
<gene>
    <name evidence="8" type="ORF">IC602_05310</name>
</gene>
<evidence type="ECO:0000256" key="5">
    <source>
        <dbReference type="ARBA" id="ARBA00022825"/>
    </source>
</evidence>
<evidence type="ECO:0000256" key="3">
    <source>
        <dbReference type="ARBA" id="ARBA00022670"/>
    </source>
</evidence>
<dbReference type="PANTHER" id="PTHR30237">
    <property type="entry name" value="MURAMOYLTETRAPEPTIDE CARBOXYPEPTIDASE"/>
    <property type="match status" value="1"/>
</dbReference>
<keyword evidence="2" id="KW-0121">Carboxypeptidase</keyword>
<evidence type="ECO:0000313" key="8">
    <source>
        <dbReference type="EMBL" id="MBD1222018.1"/>
    </source>
</evidence>
<evidence type="ECO:0000256" key="1">
    <source>
        <dbReference type="ARBA" id="ARBA00010233"/>
    </source>
</evidence>
<keyword evidence="5" id="KW-0720">Serine protease</keyword>
<dbReference type="Pfam" id="PF17676">
    <property type="entry name" value="Peptidase_S66C"/>
    <property type="match status" value="1"/>
</dbReference>
<keyword evidence="9" id="KW-1185">Reference proteome</keyword>
<evidence type="ECO:0000256" key="2">
    <source>
        <dbReference type="ARBA" id="ARBA00022645"/>
    </source>
</evidence>
<dbReference type="RefSeq" id="WP_189777436.1">
    <property type="nucleotide sequence ID" value="NZ_JACWEZ010000002.1"/>
</dbReference>
<comment type="similarity">
    <text evidence="1">Belongs to the peptidase S66 family.</text>
</comment>
<dbReference type="InterPro" id="IPR040449">
    <property type="entry name" value="Peptidase_S66_N"/>
</dbReference>
<evidence type="ECO:0000256" key="4">
    <source>
        <dbReference type="ARBA" id="ARBA00022801"/>
    </source>
</evidence>
<evidence type="ECO:0000259" key="7">
    <source>
        <dbReference type="Pfam" id="PF17676"/>
    </source>
</evidence>
<dbReference type="Gene3D" id="3.50.30.60">
    <property type="entry name" value="LD-carboxypeptidase A C-terminal domain-like"/>
    <property type="match status" value="1"/>
</dbReference>
<name>A0ABR7VMG7_VIRHA</name>